<accession>A0A1X7VYX0</accession>
<dbReference type="AlphaFoldDB" id="A0A1X7VYX0"/>
<name>A0A1X7VYX0_AMPQE</name>
<sequence length="98" mass="11532">MYRKSKKGLESSSSSSSRKSFYQTYRKAWERDPKLKPWLMEIKGKRPHKAFCRVCKRDMSSYCNGTSGRIDLMIFIGITIATAAQQWWIDRTLHYKAC</sequence>
<dbReference type="InParanoid" id="A0A1X7VYX0"/>
<organism evidence="1">
    <name type="scientific">Amphimedon queenslandica</name>
    <name type="common">Sponge</name>
    <dbReference type="NCBI Taxonomy" id="400682"/>
    <lineage>
        <taxon>Eukaryota</taxon>
        <taxon>Metazoa</taxon>
        <taxon>Porifera</taxon>
        <taxon>Demospongiae</taxon>
        <taxon>Heteroscleromorpha</taxon>
        <taxon>Haplosclerida</taxon>
        <taxon>Niphatidae</taxon>
        <taxon>Amphimedon</taxon>
    </lineage>
</organism>
<proteinExistence type="predicted"/>
<dbReference type="EnsemblMetazoa" id="Aqu2.1.44704_001">
    <property type="protein sequence ID" value="Aqu2.1.44704_001"/>
    <property type="gene ID" value="Aqu2.1.44704"/>
</dbReference>
<reference evidence="1" key="1">
    <citation type="submission" date="2017-05" db="UniProtKB">
        <authorList>
            <consortium name="EnsemblMetazoa"/>
        </authorList>
    </citation>
    <scope>IDENTIFICATION</scope>
</reference>
<evidence type="ECO:0000313" key="1">
    <source>
        <dbReference type="EnsemblMetazoa" id="Aqu2.1.44704_001"/>
    </source>
</evidence>
<protein>
    <submittedName>
        <fullName evidence="1">Uncharacterized protein</fullName>
    </submittedName>
</protein>